<dbReference type="Gene3D" id="3.40.640.10">
    <property type="entry name" value="Type I PLP-dependent aspartate aminotransferase-like (Major domain)"/>
    <property type="match status" value="1"/>
</dbReference>
<comment type="subcellular location">
    <subcellularLocation>
        <location evidence="7">Cytoplasm</location>
    </subcellularLocation>
</comment>
<organism evidence="9 10">
    <name type="scientific">Novipirellula artificiosorum</name>
    <dbReference type="NCBI Taxonomy" id="2528016"/>
    <lineage>
        <taxon>Bacteria</taxon>
        <taxon>Pseudomonadati</taxon>
        <taxon>Planctomycetota</taxon>
        <taxon>Planctomycetia</taxon>
        <taxon>Pirellulales</taxon>
        <taxon>Pirellulaceae</taxon>
        <taxon>Novipirellula</taxon>
    </lineage>
</organism>
<feature type="transmembrane region" description="Helical" evidence="8">
    <location>
        <begin position="35"/>
        <end position="58"/>
    </location>
</feature>
<dbReference type="HAMAP" id="MF_00375">
    <property type="entry name" value="HemL_aminotrans_3"/>
    <property type="match status" value="1"/>
</dbReference>
<evidence type="ECO:0000256" key="5">
    <source>
        <dbReference type="ARBA" id="ARBA00023235"/>
    </source>
</evidence>
<comment type="subunit">
    <text evidence="7">Homodimer.</text>
</comment>
<dbReference type="PANTHER" id="PTHR43713">
    <property type="entry name" value="GLUTAMATE-1-SEMIALDEHYDE 2,1-AMINOMUTASE"/>
    <property type="match status" value="1"/>
</dbReference>
<keyword evidence="5 7" id="KW-0413">Isomerase</keyword>
<keyword evidence="7" id="KW-0963">Cytoplasm</keyword>
<evidence type="ECO:0000313" key="10">
    <source>
        <dbReference type="Proteomes" id="UP000319143"/>
    </source>
</evidence>
<feature type="modified residue" description="N6-(pyridoxal phosphate)lysine" evidence="7">
    <location>
        <position position="340"/>
    </location>
</feature>
<evidence type="ECO:0000256" key="3">
    <source>
        <dbReference type="ARBA" id="ARBA00008981"/>
    </source>
</evidence>
<name>A0A5C6DW59_9BACT</name>
<evidence type="ECO:0000256" key="4">
    <source>
        <dbReference type="ARBA" id="ARBA00022898"/>
    </source>
</evidence>
<dbReference type="InterPro" id="IPR015424">
    <property type="entry name" value="PyrdxlP-dep_Trfase"/>
</dbReference>
<dbReference type="NCBIfam" id="TIGR00713">
    <property type="entry name" value="hemL"/>
    <property type="match status" value="1"/>
</dbReference>
<keyword evidence="10" id="KW-1185">Reference proteome</keyword>
<keyword evidence="8" id="KW-0472">Membrane</keyword>
<dbReference type="InterPro" id="IPR015422">
    <property type="entry name" value="PyrdxlP-dep_Trfase_small"/>
</dbReference>
<keyword evidence="4 7" id="KW-0663">Pyridoxal phosphate</keyword>
<dbReference type="Proteomes" id="UP000319143">
    <property type="component" value="Unassembled WGS sequence"/>
</dbReference>
<comment type="caution">
    <text evidence="9">The sequence shown here is derived from an EMBL/GenBank/DDBJ whole genome shotgun (WGS) entry which is preliminary data.</text>
</comment>
<dbReference type="InterPro" id="IPR049704">
    <property type="entry name" value="Aminotrans_3_PPA_site"/>
</dbReference>
<dbReference type="PROSITE" id="PS00600">
    <property type="entry name" value="AA_TRANSFER_CLASS_3"/>
    <property type="match status" value="1"/>
</dbReference>
<comment type="similarity">
    <text evidence="3 7">Belongs to the class-III pyridoxal-phosphate-dependent aminotransferase family. HemL subfamily.</text>
</comment>
<dbReference type="InterPro" id="IPR004639">
    <property type="entry name" value="4pyrrol_synth_GluAld_NH2Trfase"/>
</dbReference>
<proteinExistence type="inferred from homology"/>
<accession>A0A5C6DW59</accession>
<reference evidence="9 10" key="1">
    <citation type="submission" date="2019-02" db="EMBL/GenBank/DDBJ databases">
        <title>Deep-cultivation of Planctomycetes and their phenomic and genomic characterization uncovers novel biology.</title>
        <authorList>
            <person name="Wiegand S."/>
            <person name="Jogler M."/>
            <person name="Boedeker C."/>
            <person name="Pinto D."/>
            <person name="Vollmers J."/>
            <person name="Rivas-Marin E."/>
            <person name="Kohn T."/>
            <person name="Peeters S.H."/>
            <person name="Heuer A."/>
            <person name="Rast P."/>
            <person name="Oberbeckmann S."/>
            <person name="Bunk B."/>
            <person name="Jeske O."/>
            <person name="Meyerdierks A."/>
            <person name="Storesund J.E."/>
            <person name="Kallscheuer N."/>
            <person name="Luecker S."/>
            <person name="Lage O.M."/>
            <person name="Pohl T."/>
            <person name="Merkel B.J."/>
            <person name="Hornburger P."/>
            <person name="Mueller R.-W."/>
            <person name="Bruemmer F."/>
            <person name="Labrenz M."/>
            <person name="Spormann A.M."/>
            <person name="Op Den Camp H."/>
            <person name="Overmann J."/>
            <person name="Amann R."/>
            <person name="Jetten M.S.M."/>
            <person name="Mascher T."/>
            <person name="Medema M.H."/>
            <person name="Devos D.P."/>
            <person name="Kaster A.-K."/>
            <person name="Ovreas L."/>
            <person name="Rohde M."/>
            <person name="Galperin M.Y."/>
            <person name="Jogler C."/>
        </authorList>
    </citation>
    <scope>NUCLEOTIDE SEQUENCE [LARGE SCALE GENOMIC DNA]</scope>
    <source>
        <strain evidence="9 10">Poly41</strain>
    </source>
</reference>
<dbReference type="SUPFAM" id="SSF53383">
    <property type="entry name" value="PLP-dependent transferases"/>
    <property type="match status" value="1"/>
</dbReference>
<dbReference type="UniPathway" id="UPA00251">
    <property type="reaction ID" value="UER00317"/>
</dbReference>
<dbReference type="Pfam" id="PF00202">
    <property type="entry name" value="Aminotran_3"/>
    <property type="match status" value="1"/>
</dbReference>
<dbReference type="Gene3D" id="3.90.1150.10">
    <property type="entry name" value="Aspartate Aminotransferase, domain 1"/>
    <property type="match status" value="1"/>
</dbReference>
<evidence type="ECO:0000256" key="7">
    <source>
        <dbReference type="HAMAP-Rule" id="MF_00375"/>
    </source>
</evidence>
<dbReference type="GO" id="GO:0005737">
    <property type="term" value="C:cytoplasm"/>
    <property type="evidence" value="ECO:0007669"/>
    <property type="project" value="UniProtKB-SubCell"/>
</dbReference>
<gene>
    <name evidence="7 9" type="primary">hemL</name>
    <name evidence="9" type="ORF">Poly41_24970</name>
</gene>
<protein>
    <recommendedName>
        <fullName evidence="7">Glutamate-1-semialdehyde 2,1-aminomutase</fullName>
        <shortName evidence="7">GSA</shortName>
        <ecNumber evidence="7">5.4.3.8</ecNumber>
    </recommendedName>
    <alternativeName>
        <fullName evidence="7">Glutamate-1-semialdehyde aminotransferase</fullName>
        <shortName evidence="7">GSA-AT</shortName>
    </alternativeName>
</protein>
<dbReference type="GO" id="GO:0042286">
    <property type="term" value="F:glutamate-1-semialdehyde 2,1-aminomutase activity"/>
    <property type="evidence" value="ECO:0007669"/>
    <property type="project" value="UniProtKB-UniRule"/>
</dbReference>
<dbReference type="GO" id="GO:0008483">
    <property type="term" value="F:transaminase activity"/>
    <property type="evidence" value="ECO:0007669"/>
    <property type="project" value="InterPro"/>
</dbReference>
<dbReference type="NCBIfam" id="NF000818">
    <property type="entry name" value="PRK00062.1"/>
    <property type="match status" value="1"/>
</dbReference>
<sequence length="501" mass="53336">MEQVDARRQKDRRLARICPTMDIENSSSARQGASVFAIVVVFRRLFGCVVFASNLIWITATLSASKSTPNVQPAIGPKSVAAFERACSLMPGGVNSPARAFGAVGGSPLFIERAAGPHLFDLDGRRYLDYIGSWGPMILGHAHPEVVEAIVAATRRGTSYGAPTEAESGLAEQIIEAVPSIERVRLVNSGTEATMSAIRVARGVTGREKIIKFAGNYHGHVDSLLVAAGSSAATLGVPDSPGVTDGATRDTILLSYNDVQGLTETFQQHGQNIAALILEPVVGNMGCVIPTQDFLAAARSLTETAGTVLIFDEVMTGFRVAYGGAQQRFGITPDMTTLGKIVGGGMPLGAYGGRASIMDQVLPAGKIFQAGTLSGNPVAVAAGSTTLRLLKQNPPYEQLERLGNRLAEGLGKAASDAGIEHQVQQVGSMMTLFFNKHPINNWDDADRSDRAKFAQYFWGMIERGIYMPCSQFEALFFSQTHTEAMIDQTIIAASEVLAAIE</sequence>
<dbReference type="AlphaFoldDB" id="A0A5C6DW59"/>
<evidence type="ECO:0000313" key="9">
    <source>
        <dbReference type="EMBL" id="TWU39641.1"/>
    </source>
</evidence>
<evidence type="ECO:0000256" key="6">
    <source>
        <dbReference type="ARBA" id="ARBA00023244"/>
    </source>
</evidence>
<keyword evidence="8" id="KW-1133">Transmembrane helix</keyword>
<keyword evidence="6 7" id="KW-0627">Porphyrin biosynthesis</keyword>
<evidence type="ECO:0000256" key="1">
    <source>
        <dbReference type="ARBA" id="ARBA00001933"/>
    </source>
</evidence>
<dbReference type="GO" id="GO:0006782">
    <property type="term" value="P:protoporphyrinogen IX biosynthetic process"/>
    <property type="evidence" value="ECO:0007669"/>
    <property type="project" value="UniProtKB-UniRule"/>
</dbReference>
<comment type="cofactor">
    <cofactor evidence="1 7">
        <name>pyridoxal 5'-phosphate</name>
        <dbReference type="ChEBI" id="CHEBI:597326"/>
    </cofactor>
</comment>
<comment type="pathway">
    <text evidence="2">Porphyrin-containing compound metabolism; protoporphyrin-IX biosynthesis; 5-aminolevulinate from L-glutamyl-tRNA(Glu): step 2/2.</text>
</comment>
<dbReference type="EC" id="5.4.3.8" evidence="7"/>
<dbReference type="GO" id="GO:0030170">
    <property type="term" value="F:pyridoxal phosphate binding"/>
    <property type="evidence" value="ECO:0007669"/>
    <property type="project" value="InterPro"/>
</dbReference>
<evidence type="ECO:0000256" key="2">
    <source>
        <dbReference type="ARBA" id="ARBA00004819"/>
    </source>
</evidence>
<dbReference type="EMBL" id="SJPV01000003">
    <property type="protein sequence ID" value="TWU39641.1"/>
    <property type="molecule type" value="Genomic_DNA"/>
</dbReference>
<evidence type="ECO:0000256" key="8">
    <source>
        <dbReference type="SAM" id="Phobius"/>
    </source>
</evidence>
<dbReference type="PANTHER" id="PTHR43713:SF3">
    <property type="entry name" value="GLUTAMATE-1-SEMIALDEHYDE 2,1-AMINOMUTASE 1, CHLOROPLASTIC-RELATED"/>
    <property type="match status" value="1"/>
</dbReference>
<dbReference type="FunFam" id="3.40.640.10:FF:000021">
    <property type="entry name" value="Glutamate-1-semialdehyde 2,1-aminomutase"/>
    <property type="match status" value="1"/>
</dbReference>
<dbReference type="CDD" id="cd00610">
    <property type="entry name" value="OAT_like"/>
    <property type="match status" value="1"/>
</dbReference>
<keyword evidence="8" id="KW-0812">Transmembrane</keyword>
<comment type="catalytic activity">
    <reaction evidence="7">
        <text>(S)-4-amino-5-oxopentanoate = 5-aminolevulinate</text>
        <dbReference type="Rhea" id="RHEA:14265"/>
        <dbReference type="ChEBI" id="CHEBI:57501"/>
        <dbReference type="ChEBI" id="CHEBI:356416"/>
        <dbReference type="EC" id="5.4.3.8"/>
    </reaction>
</comment>
<dbReference type="InterPro" id="IPR015421">
    <property type="entry name" value="PyrdxlP-dep_Trfase_major"/>
</dbReference>
<dbReference type="InterPro" id="IPR005814">
    <property type="entry name" value="Aminotrans_3"/>
</dbReference>